<feature type="transmembrane region" description="Helical" evidence="2">
    <location>
        <begin position="252"/>
        <end position="272"/>
    </location>
</feature>
<sequence>MSAEGLSSFVAALRRPTKGRYTEDSLRNTIMIIALLEVAVVITLLSNHVKCTPPNTAKHNVTLAELPEIDFVQLKCASQFKQLYYTLATTLLFIVYALFVYSRSSSYLSDLTAAIRKRIKHDEYQIALANTPQTPMAGSVYGSVRGPPYGGSLRARTSSQAGRPLSGTFAARSATMPARPGAAAAPQPALATDRPLSPQATPRSRSASDASDPYATLIDDTPWAPLETPHEIALSMENDIQDVIDRFRRFKVVAIIVYAVIFVMAALQITVFSVQGELNSFSCHSARFSGLNSEFPNLVYTCASVVTNWIAFMAGLAALAQLGMFFLLFTTYRTLKRYGRNREWEALVPSFQDEMPASGSATTAAAGLSPSSGTPFPLLSIAGQASGMYPATGVAEPSSTDAASMLYGAVSGLLGGNKPNAPAGNPYSALPEGLGLGGLPSHLAVLQDAVASLSTVAADMRSLGDPALLASLGALSQHRLVLAGLAATFRESFVTGLEHMAETMRARASATSSEFSDDEAVFLRVLDAKLAAFAAGNDADVDAAIHRGGSHITGVAAGDAAARPS</sequence>
<dbReference type="GeneID" id="25560009"/>
<evidence type="ECO:0000256" key="1">
    <source>
        <dbReference type="SAM" id="MobiDB-lite"/>
    </source>
</evidence>
<evidence type="ECO:0000256" key="2">
    <source>
        <dbReference type="SAM" id="Phobius"/>
    </source>
</evidence>
<feature type="transmembrane region" description="Helical" evidence="2">
    <location>
        <begin position="309"/>
        <end position="332"/>
    </location>
</feature>
<dbReference type="RefSeq" id="XP_013763052.1">
    <property type="nucleotide sequence ID" value="XM_013907598.1"/>
</dbReference>
<gene>
    <name evidence="3" type="ORF">AMSG_00190</name>
</gene>
<feature type="compositionally biased region" description="Low complexity" evidence="1">
    <location>
        <begin position="179"/>
        <end position="191"/>
    </location>
</feature>
<keyword evidence="2" id="KW-0472">Membrane</keyword>
<feature type="transmembrane region" description="Helical" evidence="2">
    <location>
        <begin position="83"/>
        <end position="101"/>
    </location>
</feature>
<feature type="compositionally biased region" description="Polar residues" evidence="1">
    <location>
        <begin position="198"/>
        <end position="209"/>
    </location>
</feature>
<name>A0A0L0D1G6_THETB</name>
<organism evidence="3 4">
    <name type="scientific">Thecamonas trahens ATCC 50062</name>
    <dbReference type="NCBI Taxonomy" id="461836"/>
    <lineage>
        <taxon>Eukaryota</taxon>
        <taxon>Apusozoa</taxon>
        <taxon>Apusomonadida</taxon>
        <taxon>Apusomonadidae</taxon>
        <taxon>Thecamonas</taxon>
    </lineage>
</organism>
<dbReference type="AlphaFoldDB" id="A0A0L0D1G6"/>
<feature type="region of interest" description="Disordered" evidence="1">
    <location>
        <begin position="179"/>
        <end position="222"/>
    </location>
</feature>
<evidence type="ECO:0000313" key="3">
    <source>
        <dbReference type="EMBL" id="KNC46072.1"/>
    </source>
</evidence>
<dbReference type="Proteomes" id="UP000054408">
    <property type="component" value="Unassembled WGS sequence"/>
</dbReference>
<feature type="transmembrane region" description="Helical" evidence="2">
    <location>
        <begin position="25"/>
        <end position="45"/>
    </location>
</feature>
<reference evidence="3 4" key="1">
    <citation type="submission" date="2010-05" db="EMBL/GenBank/DDBJ databases">
        <title>The Genome Sequence of Thecamonas trahens ATCC 50062.</title>
        <authorList>
            <consortium name="The Broad Institute Genome Sequencing Platform"/>
            <person name="Russ C."/>
            <person name="Cuomo C."/>
            <person name="Shea T."/>
            <person name="Young S.K."/>
            <person name="Zeng Q."/>
            <person name="Koehrsen M."/>
            <person name="Haas B."/>
            <person name="Borodovsky M."/>
            <person name="Guigo R."/>
            <person name="Alvarado L."/>
            <person name="Berlin A."/>
            <person name="Bochicchio J."/>
            <person name="Borenstein D."/>
            <person name="Chapman S."/>
            <person name="Chen Z."/>
            <person name="Freedman E."/>
            <person name="Gellesch M."/>
            <person name="Goldberg J."/>
            <person name="Griggs A."/>
            <person name="Gujja S."/>
            <person name="Heilman E."/>
            <person name="Heiman D."/>
            <person name="Hepburn T."/>
            <person name="Howarth C."/>
            <person name="Jen D."/>
            <person name="Larson L."/>
            <person name="Mehta T."/>
            <person name="Park D."/>
            <person name="Pearson M."/>
            <person name="Roberts A."/>
            <person name="Saif S."/>
            <person name="Shenoy N."/>
            <person name="Sisk P."/>
            <person name="Stolte C."/>
            <person name="Sykes S."/>
            <person name="Thomson T."/>
            <person name="Walk T."/>
            <person name="White J."/>
            <person name="Yandava C."/>
            <person name="Burger G."/>
            <person name="Gray M.W."/>
            <person name="Holland P.W.H."/>
            <person name="King N."/>
            <person name="Lang F.B.F."/>
            <person name="Roger A.J."/>
            <person name="Ruiz-Trillo I."/>
            <person name="Lander E."/>
            <person name="Nusbaum C."/>
        </authorList>
    </citation>
    <scope>NUCLEOTIDE SEQUENCE [LARGE SCALE GENOMIC DNA]</scope>
    <source>
        <strain evidence="3 4">ATCC 50062</strain>
    </source>
</reference>
<evidence type="ECO:0000313" key="4">
    <source>
        <dbReference type="Proteomes" id="UP000054408"/>
    </source>
</evidence>
<keyword evidence="4" id="KW-1185">Reference proteome</keyword>
<dbReference type="EMBL" id="GL349433">
    <property type="protein sequence ID" value="KNC46072.1"/>
    <property type="molecule type" value="Genomic_DNA"/>
</dbReference>
<accession>A0A0L0D1G6</accession>
<keyword evidence="2" id="KW-0812">Transmembrane</keyword>
<protein>
    <recommendedName>
        <fullName evidence="5">Transmembrane protein</fullName>
    </recommendedName>
</protein>
<evidence type="ECO:0008006" key="5">
    <source>
        <dbReference type="Google" id="ProtNLM"/>
    </source>
</evidence>
<keyword evidence="2" id="KW-1133">Transmembrane helix</keyword>
<proteinExistence type="predicted"/>